<protein>
    <submittedName>
        <fullName evidence="1">Uncharacterized protein</fullName>
    </submittedName>
</protein>
<organism evidence="1 2">
    <name type="scientific">Candidatus Schekmanbacteria bacterium RBG_13_48_7</name>
    <dbReference type="NCBI Taxonomy" id="1817878"/>
    <lineage>
        <taxon>Bacteria</taxon>
        <taxon>Candidatus Schekmaniibacteriota</taxon>
    </lineage>
</organism>
<gene>
    <name evidence="1" type="ORF">A2161_04265</name>
</gene>
<evidence type="ECO:0000313" key="1">
    <source>
        <dbReference type="EMBL" id="OGL42781.1"/>
    </source>
</evidence>
<dbReference type="EMBL" id="MGDD01000306">
    <property type="protein sequence ID" value="OGL42781.1"/>
    <property type="molecule type" value="Genomic_DNA"/>
</dbReference>
<reference evidence="1 2" key="1">
    <citation type="journal article" date="2016" name="Nat. Commun.">
        <title>Thousands of microbial genomes shed light on interconnected biogeochemical processes in an aquifer system.</title>
        <authorList>
            <person name="Anantharaman K."/>
            <person name="Brown C.T."/>
            <person name="Hug L.A."/>
            <person name="Sharon I."/>
            <person name="Castelle C.J."/>
            <person name="Probst A.J."/>
            <person name="Thomas B.C."/>
            <person name="Singh A."/>
            <person name="Wilkins M.J."/>
            <person name="Karaoz U."/>
            <person name="Brodie E.L."/>
            <person name="Williams K.H."/>
            <person name="Hubbard S.S."/>
            <person name="Banfield J.F."/>
        </authorList>
    </citation>
    <scope>NUCLEOTIDE SEQUENCE [LARGE SCALE GENOMIC DNA]</scope>
</reference>
<dbReference type="AlphaFoldDB" id="A0A1F7RMW0"/>
<proteinExistence type="predicted"/>
<accession>A0A1F7RMW0</accession>
<evidence type="ECO:0000313" key="2">
    <source>
        <dbReference type="Proteomes" id="UP000179266"/>
    </source>
</evidence>
<comment type="caution">
    <text evidence="1">The sequence shown here is derived from an EMBL/GenBank/DDBJ whole genome shotgun (WGS) entry which is preliminary data.</text>
</comment>
<name>A0A1F7RMW0_9BACT</name>
<dbReference type="Proteomes" id="UP000179266">
    <property type="component" value="Unassembled WGS sequence"/>
</dbReference>
<sequence>MKTMIKLCNNQCIHHGDFNLKIISQELITEDKEMSEYKTDTIKENTVEKNQLTVTQADPEYCEFCFLSFGSQEKRIHKNGKIVHERCATRLEPI</sequence>